<dbReference type="InterPro" id="IPR024078">
    <property type="entry name" value="LmbE-like_dom_sf"/>
</dbReference>
<reference evidence="2" key="2">
    <citation type="submission" date="2020-09" db="EMBL/GenBank/DDBJ databases">
        <authorList>
            <person name="Sun Q."/>
            <person name="Zhou Y."/>
        </authorList>
    </citation>
    <scope>NUCLEOTIDE SEQUENCE</scope>
    <source>
        <strain evidence="2">CGMCC 4.5737</strain>
    </source>
</reference>
<dbReference type="Gene3D" id="3.40.50.10320">
    <property type="entry name" value="LmbE-like"/>
    <property type="match status" value="1"/>
</dbReference>
<dbReference type="AlphaFoldDB" id="A0A8J3CB84"/>
<dbReference type="PANTHER" id="PTHR12993">
    <property type="entry name" value="N-ACETYLGLUCOSAMINYL-PHOSPHATIDYLINOSITOL DE-N-ACETYLASE-RELATED"/>
    <property type="match status" value="1"/>
</dbReference>
<comment type="caution">
    <text evidence="2">The sequence shown here is derived from an EMBL/GenBank/DDBJ whole genome shotgun (WGS) entry which is preliminary data.</text>
</comment>
<proteinExistence type="predicted"/>
<evidence type="ECO:0000313" key="2">
    <source>
        <dbReference type="EMBL" id="GGM42227.1"/>
    </source>
</evidence>
<name>A0A8J3CB84_9PSEU</name>
<evidence type="ECO:0000313" key="3">
    <source>
        <dbReference type="Proteomes" id="UP000637578"/>
    </source>
</evidence>
<reference evidence="2" key="1">
    <citation type="journal article" date="2014" name="Int. J. Syst. Evol. Microbiol.">
        <title>Complete genome sequence of Corynebacterium casei LMG S-19264T (=DSM 44701T), isolated from a smear-ripened cheese.</title>
        <authorList>
            <consortium name="US DOE Joint Genome Institute (JGI-PGF)"/>
            <person name="Walter F."/>
            <person name="Albersmeier A."/>
            <person name="Kalinowski J."/>
            <person name="Ruckert C."/>
        </authorList>
    </citation>
    <scope>NUCLEOTIDE SEQUENCE</scope>
    <source>
        <strain evidence="2">CGMCC 4.5737</strain>
    </source>
</reference>
<gene>
    <name evidence="2" type="ORF">GCM10012275_11500</name>
</gene>
<dbReference type="GO" id="GO:0016811">
    <property type="term" value="F:hydrolase activity, acting on carbon-nitrogen (but not peptide) bonds, in linear amides"/>
    <property type="evidence" value="ECO:0007669"/>
    <property type="project" value="TreeGrafter"/>
</dbReference>
<dbReference type="EMBL" id="BMMK01000003">
    <property type="protein sequence ID" value="GGM42227.1"/>
    <property type="molecule type" value="Genomic_DNA"/>
</dbReference>
<accession>A0A8J3CB84</accession>
<dbReference type="PANTHER" id="PTHR12993:SF28">
    <property type="entry name" value="LMBE FAMILY PROTEIN"/>
    <property type="match status" value="1"/>
</dbReference>
<dbReference type="InterPro" id="IPR003737">
    <property type="entry name" value="GlcNAc_PI_deacetylase-related"/>
</dbReference>
<evidence type="ECO:0000256" key="1">
    <source>
        <dbReference type="ARBA" id="ARBA00022833"/>
    </source>
</evidence>
<keyword evidence="1" id="KW-0862">Zinc</keyword>
<sequence>MPEEWSTAVCVLAHPDDMEYGPATAVARWTAQGKTVSYVFISSGEAGIQGMHPDQAGPLREREERAAAPHVGVEDLEFLHYPDFAIQNTPELRRDITQSLQRRDPELLMILNHHEQWAFGGSNSTDHRNAGNAVLQAIRENPLPHLRWVAVADSTNIDHAVDVTDTLEAGLAALREHRAYLEALGGELWSIQHVVSNARRAGKLFGTRYAAAFELIELEPRRPQD</sequence>
<dbReference type="SUPFAM" id="SSF102588">
    <property type="entry name" value="LmbE-like"/>
    <property type="match status" value="1"/>
</dbReference>
<dbReference type="GO" id="GO:0016137">
    <property type="term" value="P:glycoside metabolic process"/>
    <property type="evidence" value="ECO:0007669"/>
    <property type="project" value="UniProtKB-ARBA"/>
</dbReference>
<organism evidence="2 3">
    <name type="scientific">Longimycelium tulufanense</name>
    <dbReference type="NCBI Taxonomy" id="907463"/>
    <lineage>
        <taxon>Bacteria</taxon>
        <taxon>Bacillati</taxon>
        <taxon>Actinomycetota</taxon>
        <taxon>Actinomycetes</taxon>
        <taxon>Pseudonocardiales</taxon>
        <taxon>Pseudonocardiaceae</taxon>
        <taxon>Longimycelium</taxon>
    </lineage>
</organism>
<protein>
    <submittedName>
        <fullName evidence="2">GlcNAc-PI de-N-acetylase</fullName>
    </submittedName>
</protein>
<dbReference type="Pfam" id="PF02585">
    <property type="entry name" value="PIG-L"/>
    <property type="match status" value="1"/>
</dbReference>
<dbReference type="Proteomes" id="UP000637578">
    <property type="component" value="Unassembled WGS sequence"/>
</dbReference>
<keyword evidence="3" id="KW-1185">Reference proteome</keyword>